<gene>
    <name evidence="2" type="ORF">AB205_0122310</name>
</gene>
<protein>
    <submittedName>
        <fullName evidence="2">Uncharacterized protein</fullName>
    </submittedName>
</protein>
<accession>A0A2G9S7T0</accession>
<dbReference type="Proteomes" id="UP000228934">
    <property type="component" value="Unassembled WGS sequence"/>
</dbReference>
<sequence>MCSHEPIGSQQRQRHLVRTRGRPRWKQRLTSVSSLRTSPTSPLPASIVSVPFICSVLTHASISTHPLKRETTILKVKQM</sequence>
<proteinExistence type="predicted"/>
<organism evidence="2 3">
    <name type="scientific">Aquarana catesbeiana</name>
    <name type="common">American bullfrog</name>
    <name type="synonym">Rana catesbeiana</name>
    <dbReference type="NCBI Taxonomy" id="8400"/>
    <lineage>
        <taxon>Eukaryota</taxon>
        <taxon>Metazoa</taxon>
        <taxon>Chordata</taxon>
        <taxon>Craniata</taxon>
        <taxon>Vertebrata</taxon>
        <taxon>Euteleostomi</taxon>
        <taxon>Amphibia</taxon>
        <taxon>Batrachia</taxon>
        <taxon>Anura</taxon>
        <taxon>Neobatrachia</taxon>
        <taxon>Ranoidea</taxon>
        <taxon>Ranidae</taxon>
        <taxon>Aquarana</taxon>
    </lineage>
</organism>
<keyword evidence="3" id="KW-1185">Reference proteome</keyword>
<dbReference type="AlphaFoldDB" id="A0A2G9S7T0"/>
<evidence type="ECO:0000313" key="3">
    <source>
        <dbReference type="Proteomes" id="UP000228934"/>
    </source>
</evidence>
<evidence type="ECO:0000256" key="1">
    <source>
        <dbReference type="SAM" id="MobiDB-lite"/>
    </source>
</evidence>
<dbReference type="EMBL" id="KV925679">
    <property type="protein sequence ID" value="PIO36192.1"/>
    <property type="molecule type" value="Genomic_DNA"/>
</dbReference>
<feature type="compositionally biased region" description="Low complexity" evidence="1">
    <location>
        <begin position="29"/>
        <end position="42"/>
    </location>
</feature>
<name>A0A2G9S7T0_AQUCT</name>
<reference evidence="3" key="1">
    <citation type="journal article" date="2017" name="Nat. Commun.">
        <title>The North American bullfrog draft genome provides insight into hormonal regulation of long noncoding RNA.</title>
        <authorList>
            <person name="Hammond S.A."/>
            <person name="Warren R.L."/>
            <person name="Vandervalk B.P."/>
            <person name="Kucuk E."/>
            <person name="Khan H."/>
            <person name="Gibb E.A."/>
            <person name="Pandoh P."/>
            <person name="Kirk H."/>
            <person name="Zhao Y."/>
            <person name="Jones M."/>
            <person name="Mungall A.J."/>
            <person name="Coope R."/>
            <person name="Pleasance S."/>
            <person name="Moore R.A."/>
            <person name="Holt R.A."/>
            <person name="Round J.M."/>
            <person name="Ohora S."/>
            <person name="Walle B.V."/>
            <person name="Veldhoen N."/>
            <person name="Helbing C.C."/>
            <person name="Birol I."/>
        </authorList>
    </citation>
    <scope>NUCLEOTIDE SEQUENCE [LARGE SCALE GENOMIC DNA]</scope>
</reference>
<feature type="compositionally biased region" description="Basic residues" evidence="1">
    <location>
        <begin position="12"/>
        <end position="27"/>
    </location>
</feature>
<feature type="region of interest" description="Disordered" evidence="1">
    <location>
        <begin position="1"/>
        <end position="42"/>
    </location>
</feature>
<evidence type="ECO:0000313" key="2">
    <source>
        <dbReference type="EMBL" id="PIO36192.1"/>
    </source>
</evidence>